<feature type="signal peptide" evidence="2">
    <location>
        <begin position="1"/>
        <end position="26"/>
    </location>
</feature>
<dbReference type="NCBIfam" id="TIGR02246">
    <property type="entry name" value="SgcJ/EcaC family oxidoreductase"/>
    <property type="match status" value="1"/>
</dbReference>
<evidence type="ECO:0000313" key="4">
    <source>
        <dbReference type="EMBL" id="MFC7383135.1"/>
    </source>
</evidence>
<dbReference type="InterPro" id="IPR027843">
    <property type="entry name" value="DUF4440"/>
</dbReference>
<comment type="caution">
    <text evidence="4">The sequence shown here is derived from an EMBL/GenBank/DDBJ whole genome shotgun (WGS) entry which is preliminary data.</text>
</comment>
<reference evidence="5" key="1">
    <citation type="journal article" date="2019" name="Int. J. Syst. Evol. Microbiol.">
        <title>The Global Catalogue of Microorganisms (GCM) 10K type strain sequencing project: providing services to taxonomists for standard genome sequencing and annotation.</title>
        <authorList>
            <consortium name="The Broad Institute Genomics Platform"/>
            <consortium name="The Broad Institute Genome Sequencing Center for Infectious Disease"/>
            <person name="Wu L."/>
            <person name="Ma J."/>
        </authorList>
    </citation>
    <scope>NUCLEOTIDE SEQUENCE [LARGE SCALE GENOMIC DNA]</scope>
    <source>
        <strain evidence="5">CECT 7649</strain>
    </source>
</reference>
<sequence length="204" mass="21241">MGLHRHGRASLRLALAAALGFASTGAASPATTSSSGPASPSGAVAAAPGQAPAPAAAAPFHTADLAAFARIRRAQEDAWARGDGRAYAAPYAPDADLINILGENLHGRQGIAVALQRYFQGALRHTRVLVNQERVRFVSPAMAVIIRQGCVLYGAEKACRPDTLSINTSVAVKQAGRWQITSFQNTLVSPAARERFPAKPPPSG</sequence>
<dbReference type="RefSeq" id="WP_380826558.1">
    <property type="nucleotide sequence ID" value="NZ_JBHTCG010000007.1"/>
</dbReference>
<dbReference type="Proteomes" id="UP001596496">
    <property type="component" value="Unassembled WGS sequence"/>
</dbReference>
<dbReference type="Pfam" id="PF14534">
    <property type="entry name" value="DUF4440"/>
    <property type="match status" value="1"/>
</dbReference>
<proteinExistence type="predicted"/>
<keyword evidence="2" id="KW-0732">Signal</keyword>
<keyword evidence="5" id="KW-1185">Reference proteome</keyword>
<dbReference type="InterPro" id="IPR032710">
    <property type="entry name" value="NTF2-like_dom_sf"/>
</dbReference>
<dbReference type="InterPro" id="IPR011944">
    <property type="entry name" value="Steroid_delta5-4_isomerase"/>
</dbReference>
<organism evidence="4 5">
    <name type="scientific">Sphaerisporangium rhizosphaerae</name>
    <dbReference type="NCBI Taxonomy" id="2269375"/>
    <lineage>
        <taxon>Bacteria</taxon>
        <taxon>Bacillati</taxon>
        <taxon>Actinomycetota</taxon>
        <taxon>Actinomycetes</taxon>
        <taxon>Streptosporangiales</taxon>
        <taxon>Streptosporangiaceae</taxon>
        <taxon>Sphaerisporangium</taxon>
    </lineage>
</organism>
<feature type="domain" description="DUF4440" evidence="3">
    <location>
        <begin position="70"/>
        <end position="180"/>
    </location>
</feature>
<dbReference type="EMBL" id="JBHTCG010000007">
    <property type="protein sequence ID" value="MFC7383135.1"/>
    <property type="molecule type" value="Genomic_DNA"/>
</dbReference>
<protein>
    <submittedName>
        <fullName evidence="4">SgcJ/EcaC family oxidoreductase</fullName>
    </submittedName>
</protein>
<feature type="region of interest" description="Disordered" evidence="1">
    <location>
        <begin position="28"/>
        <end position="48"/>
    </location>
</feature>
<evidence type="ECO:0000256" key="2">
    <source>
        <dbReference type="SAM" id="SignalP"/>
    </source>
</evidence>
<feature type="chain" id="PRO_5046203815" evidence="2">
    <location>
        <begin position="27"/>
        <end position="204"/>
    </location>
</feature>
<dbReference type="SUPFAM" id="SSF54427">
    <property type="entry name" value="NTF2-like"/>
    <property type="match status" value="1"/>
</dbReference>
<evidence type="ECO:0000256" key="1">
    <source>
        <dbReference type="SAM" id="MobiDB-lite"/>
    </source>
</evidence>
<accession>A0ABW2P4A8</accession>
<evidence type="ECO:0000259" key="3">
    <source>
        <dbReference type="Pfam" id="PF14534"/>
    </source>
</evidence>
<gene>
    <name evidence="4" type="ORF">ACFQSB_13020</name>
</gene>
<evidence type="ECO:0000313" key="5">
    <source>
        <dbReference type="Proteomes" id="UP001596496"/>
    </source>
</evidence>
<name>A0ABW2P4A8_9ACTN</name>
<dbReference type="Gene3D" id="3.10.450.50">
    <property type="match status" value="1"/>
</dbReference>